<feature type="domain" description="HTH arsR-type" evidence="4">
    <location>
        <begin position="3"/>
        <end position="98"/>
    </location>
</feature>
<evidence type="ECO:0000313" key="5">
    <source>
        <dbReference type="EMBL" id="MFD0850005.1"/>
    </source>
</evidence>
<reference evidence="6" key="1">
    <citation type="journal article" date="2019" name="Int. J. Syst. Evol. Microbiol.">
        <title>The Global Catalogue of Microorganisms (GCM) 10K type strain sequencing project: providing services to taxonomists for standard genome sequencing and annotation.</title>
        <authorList>
            <consortium name="The Broad Institute Genomics Platform"/>
            <consortium name="The Broad Institute Genome Sequencing Center for Infectious Disease"/>
            <person name="Wu L."/>
            <person name="Ma J."/>
        </authorList>
    </citation>
    <scope>NUCLEOTIDE SEQUENCE [LARGE SCALE GENOMIC DNA]</scope>
    <source>
        <strain evidence="6">CCUG 52537</strain>
    </source>
</reference>
<dbReference type="InterPro" id="IPR051081">
    <property type="entry name" value="HTH_MetalResp_TranReg"/>
</dbReference>
<dbReference type="PROSITE" id="PS50987">
    <property type="entry name" value="HTH_ARSR_2"/>
    <property type="match status" value="1"/>
</dbReference>
<evidence type="ECO:0000256" key="3">
    <source>
        <dbReference type="ARBA" id="ARBA00023163"/>
    </source>
</evidence>
<dbReference type="InterPro" id="IPR036388">
    <property type="entry name" value="WH-like_DNA-bd_sf"/>
</dbReference>
<accession>A0ABW3C7Z6</accession>
<dbReference type="Gene3D" id="1.10.10.10">
    <property type="entry name" value="Winged helix-like DNA-binding domain superfamily/Winged helix DNA-binding domain"/>
    <property type="match status" value="1"/>
</dbReference>
<dbReference type="Pfam" id="PF12840">
    <property type="entry name" value="HTH_20"/>
    <property type="match status" value="1"/>
</dbReference>
<dbReference type="Proteomes" id="UP001597124">
    <property type="component" value="Unassembled WGS sequence"/>
</dbReference>
<keyword evidence="2" id="KW-0238">DNA-binding</keyword>
<keyword evidence="6" id="KW-1185">Reference proteome</keyword>
<evidence type="ECO:0000313" key="6">
    <source>
        <dbReference type="Proteomes" id="UP001597124"/>
    </source>
</evidence>
<evidence type="ECO:0000259" key="4">
    <source>
        <dbReference type="PROSITE" id="PS50987"/>
    </source>
</evidence>
<evidence type="ECO:0000256" key="1">
    <source>
        <dbReference type="ARBA" id="ARBA00023015"/>
    </source>
</evidence>
<gene>
    <name evidence="5" type="ORF">ACFQ00_16840</name>
</gene>
<comment type="caution">
    <text evidence="5">The sequence shown here is derived from an EMBL/GenBank/DDBJ whole genome shotgun (WGS) entry which is preliminary data.</text>
</comment>
<dbReference type="InterPro" id="IPR011991">
    <property type="entry name" value="ArsR-like_HTH"/>
</dbReference>
<dbReference type="PRINTS" id="PR00778">
    <property type="entry name" value="HTHARSR"/>
</dbReference>
<dbReference type="RefSeq" id="WP_381493526.1">
    <property type="nucleotide sequence ID" value="NZ_JBHTIK010000015.1"/>
</dbReference>
<protein>
    <submittedName>
        <fullName evidence="5">ArsR/SmtB family transcription factor</fullName>
    </submittedName>
</protein>
<name>A0ABW3C7Z6_SPHXN</name>
<dbReference type="CDD" id="cd00090">
    <property type="entry name" value="HTH_ARSR"/>
    <property type="match status" value="1"/>
</dbReference>
<organism evidence="5 6">
    <name type="scientific">Sphingosinicella xenopeptidilytica</name>
    <dbReference type="NCBI Taxonomy" id="364098"/>
    <lineage>
        <taxon>Bacteria</taxon>
        <taxon>Pseudomonadati</taxon>
        <taxon>Pseudomonadota</taxon>
        <taxon>Alphaproteobacteria</taxon>
        <taxon>Sphingomonadales</taxon>
        <taxon>Sphingosinicellaceae</taxon>
        <taxon>Sphingosinicella</taxon>
    </lineage>
</organism>
<keyword evidence="3" id="KW-0804">Transcription</keyword>
<dbReference type="EMBL" id="JBHTIK010000015">
    <property type="protein sequence ID" value="MFD0850005.1"/>
    <property type="molecule type" value="Genomic_DNA"/>
</dbReference>
<dbReference type="InterPro" id="IPR001845">
    <property type="entry name" value="HTH_ArsR_DNA-bd_dom"/>
</dbReference>
<proteinExistence type="predicted"/>
<keyword evidence="1" id="KW-0805">Transcription regulation</keyword>
<sequence>MKAQAERIPDRAAQFAALGDPQRLRLVETLAERGEASISDLSSGAGVTRQAVTQHLKVLEGAGLVQGTIRGREHVWALDADGLASTEAEFERLKAAWRQRLARLKLLVEG</sequence>
<dbReference type="PANTHER" id="PTHR33154:SF33">
    <property type="entry name" value="TRANSCRIPTIONAL REPRESSOR SDPR"/>
    <property type="match status" value="1"/>
</dbReference>
<dbReference type="SMART" id="SM00418">
    <property type="entry name" value="HTH_ARSR"/>
    <property type="match status" value="1"/>
</dbReference>
<dbReference type="PANTHER" id="PTHR33154">
    <property type="entry name" value="TRANSCRIPTIONAL REGULATOR, ARSR FAMILY"/>
    <property type="match status" value="1"/>
</dbReference>
<dbReference type="SUPFAM" id="SSF46785">
    <property type="entry name" value="Winged helix' DNA-binding domain"/>
    <property type="match status" value="1"/>
</dbReference>
<dbReference type="InterPro" id="IPR036390">
    <property type="entry name" value="WH_DNA-bd_sf"/>
</dbReference>
<dbReference type="NCBIfam" id="NF033788">
    <property type="entry name" value="HTH_metalloreg"/>
    <property type="match status" value="1"/>
</dbReference>
<evidence type="ECO:0000256" key="2">
    <source>
        <dbReference type="ARBA" id="ARBA00023125"/>
    </source>
</evidence>